<evidence type="ECO:0000313" key="8">
    <source>
        <dbReference type="Proteomes" id="UP000609531"/>
    </source>
</evidence>
<dbReference type="EMBL" id="JAEKJA010000026">
    <property type="protein sequence ID" value="MBJ3778384.1"/>
    <property type="molecule type" value="Genomic_DNA"/>
</dbReference>
<keyword evidence="2" id="KW-0732">Signal</keyword>
<dbReference type="InterPro" id="IPR036280">
    <property type="entry name" value="Multihaem_cyt_sf"/>
</dbReference>
<dbReference type="PANTHER" id="PTHR35038:SF8">
    <property type="entry name" value="C-TYPE POLYHEME CYTOCHROME OMCC"/>
    <property type="match status" value="1"/>
</dbReference>
<dbReference type="SUPFAM" id="SSF48695">
    <property type="entry name" value="Multiheme cytochromes"/>
    <property type="match status" value="1"/>
</dbReference>
<protein>
    <submittedName>
        <fullName evidence="7">Tetratricopeptide repeat protein</fullName>
    </submittedName>
</protein>
<dbReference type="GO" id="GO:0020037">
    <property type="term" value="F:heme binding"/>
    <property type="evidence" value="ECO:0007669"/>
    <property type="project" value="InterPro"/>
</dbReference>
<keyword evidence="8" id="KW-1185">Reference proteome</keyword>
<feature type="domain" description="Cytochrome c" evidence="6">
    <location>
        <begin position="340"/>
        <end position="474"/>
    </location>
</feature>
<dbReference type="NCBIfam" id="TIGR01905">
    <property type="entry name" value="paired_CXXCH_1"/>
    <property type="match status" value="1"/>
</dbReference>
<dbReference type="Pfam" id="PF14559">
    <property type="entry name" value="TPR_19"/>
    <property type="match status" value="1"/>
</dbReference>
<evidence type="ECO:0000256" key="5">
    <source>
        <dbReference type="PROSITE-ProRule" id="PRU00433"/>
    </source>
</evidence>
<feature type="repeat" description="TPR" evidence="4">
    <location>
        <begin position="550"/>
        <end position="583"/>
    </location>
</feature>
<keyword evidence="4" id="KW-0802">TPR repeat</keyword>
<keyword evidence="1 5" id="KW-0479">Metal-binding</keyword>
<proteinExistence type="predicted"/>
<dbReference type="Gene3D" id="1.25.40.10">
    <property type="entry name" value="Tetratricopeptide repeat domain"/>
    <property type="match status" value="1"/>
</dbReference>
<evidence type="ECO:0000256" key="3">
    <source>
        <dbReference type="ARBA" id="ARBA00023004"/>
    </source>
</evidence>
<gene>
    <name evidence="7" type="ORF">JCR33_21975</name>
</gene>
<dbReference type="Gene3D" id="1.25.10.10">
    <property type="entry name" value="Leucine-rich Repeat Variant"/>
    <property type="match status" value="1"/>
</dbReference>
<dbReference type="InterPro" id="IPR011989">
    <property type="entry name" value="ARM-like"/>
</dbReference>
<comment type="caution">
    <text evidence="7">The sequence shown here is derived from an EMBL/GenBank/DDBJ whole genome shotgun (WGS) entry which is preliminary data.</text>
</comment>
<dbReference type="PROSITE" id="PS51007">
    <property type="entry name" value="CYTC"/>
    <property type="match status" value="1"/>
</dbReference>
<evidence type="ECO:0000256" key="2">
    <source>
        <dbReference type="ARBA" id="ARBA00022729"/>
    </source>
</evidence>
<evidence type="ECO:0000313" key="7">
    <source>
        <dbReference type="EMBL" id="MBJ3778384.1"/>
    </source>
</evidence>
<dbReference type="Pfam" id="PF13435">
    <property type="entry name" value="Cytochrome_C554"/>
    <property type="match status" value="2"/>
</dbReference>
<name>A0A934IKL8_9HYPH</name>
<accession>A0A934IKL8</accession>
<dbReference type="Gene3D" id="1.10.1130.10">
    <property type="entry name" value="Flavocytochrome C3, Chain A"/>
    <property type="match status" value="2"/>
</dbReference>
<dbReference type="GO" id="GO:0046872">
    <property type="term" value="F:metal ion binding"/>
    <property type="evidence" value="ECO:0007669"/>
    <property type="project" value="UniProtKB-KW"/>
</dbReference>
<dbReference type="GO" id="GO:0016491">
    <property type="term" value="F:oxidoreductase activity"/>
    <property type="evidence" value="ECO:0007669"/>
    <property type="project" value="TreeGrafter"/>
</dbReference>
<dbReference type="Pfam" id="PF09699">
    <property type="entry name" value="Paired_CXXCH_1"/>
    <property type="match status" value="1"/>
</dbReference>
<sequence length="627" mass="67694">MAFLALVPSAFADEPPAYVGSETCAACHGDVVKAWQGSHHALAWTRPSPETVTADFDGTIFTHDGMTARFRIEADGSYHVAVTEKDGVTTDYRVHSVVGTAPLQQYLLETEPGRLQSFDVVWDTEKGGWFHLYPNLDLPPNDGMHWTGPYKNWNGRCAVCHSTGFEKNYDPQTHRFASREAEIGVGCEACHGPGEAHVQWAKGVPVPEGVDGFGFTQSFATPKETIEQCAGCHSRRSAYLEGSVLPGTPYDDAYNLSLLDPGLYHADGQVLDEVYVYGSFLQSKMYARGVTCLNCHDPHTATLRAPGNAVCVQCHNPVGNPAFPTLRPADYDSPAHHFHADGTAGAQCKNCHMTEHVYMGNDWRADHSFRIPRPDLDAITGAPDACTGCHTDRDPAWAAARIAEWYPDDRNRGPHYGTVLAHGRADPAAAAGDLAALVEGDAPGIVRATALSLLTGAGDPGVADRLAAYLADDDPLVRRAAVGVQRLAPPQNRMLRLLDSLEDPSRSVRMEAARALLDAPIAHLPGAIAEDLSRAMAEWRAALASNLDFPETHLQLGGMALVMRNAAAAEAAFREVVRLDPQRVDAWVMLARIAAAMAGPTKARAILEEAREHNPQDATITGLLNSL</sequence>
<dbReference type="PANTHER" id="PTHR35038">
    <property type="entry name" value="DISSIMILATORY SULFITE REDUCTASE SIRA"/>
    <property type="match status" value="1"/>
</dbReference>
<evidence type="ECO:0000259" key="6">
    <source>
        <dbReference type="PROSITE" id="PS51007"/>
    </source>
</evidence>
<dbReference type="InterPro" id="IPR009056">
    <property type="entry name" value="Cyt_c-like_dom"/>
</dbReference>
<dbReference type="InterPro" id="IPR019734">
    <property type="entry name" value="TPR_rpt"/>
</dbReference>
<reference evidence="7" key="1">
    <citation type="submission" date="2020-12" db="EMBL/GenBank/DDBJ databases">
        <title>Bacterial taxonomy.</title>
        <authorList>
            <person name="Pan X."/>
        </authorList>
    </citation>
    <scope>NUCLEOTIDE SEQUENCE</scope>
    <source>
        <strain evidence="7">B2012</strain>
    </source>
</reference>
<dbReference type="InterPro" id="IPR051829">
    <property type="entry name" value="Multiheme_Cytochr_ET"/>
</dbReference>
<dbReference type="InterPro" id="IPR011990">
    <property type="entry name" value="TPR-like_helical_dom_sf"/>
</dbReference>
<keyword evidence="5" id="KW-0349">Heme</keyword>
<dbReference type="InterPro" id="IPR010177">
    <property type="entry name" value="Paired_CXXCH_1"/>
</dbReference>
<dbReference type="PROSITE" id="PS50005">
    <property type="entry name" value="TPR"/>
    <property type="match status" value="1"/>
</dbReference>
<evidence type="ECO:0000256" key="1">
    <source>
        <dbReference type="ARBA" id="ARBA00022723"/>
    </source>
</evidence>
<keyword evidence="3 5" id="KW-0408">Iron</keyword>
<evidence type="ECO:0000256" key="4">
    <source>
        <dbReference type="PROSITE-ProRule" id="PRU00339"/>
    </source>
</evidence>
<dbReference type="GO" id="GO:0009055">
    <property type="term" value="F:electron transfer activity"/>
    <property type="evidence" value="ECO:0007669"/>
    <property type="project" value="InterPro"/>
</dbReference>
<dbReference type="AlphaFoldDB" id="A0A934IKL8"/>
<dbReference type="SUPFAM" id="SSF48452">
    <property type="entry name" value="TPR-like"/>
    <property type="match status" value="1"/>
</dbReference>
<dbReference type="InterPro" id="IPR023155">
    <property type="entry name" value="Cyt_c-552/4"/>
</dbReference>
<dbReference type="Proteomes" id="UP000609531">
    <property type="component" value="Unassembled WGS sequence"/>
</dbReference>
<dbReference type="Gene3D" id="3.90.10.10">
    <property type="entry name" value="Cytochrome C3"/>
    <property type="match status" value="1"/>
</dbReference>
<dbReference type="RefSeq" id="WP_198884295.1">
    <property type="nucleotide sequence ID" value="NZ_JAEKJA010000026.1"/>
</dbReference>
<organism evidence="7 8">
    <name type="scientific">Acuticoccus mangrovi</name>
    <dbReference type="NCBI Taxonomy" id="2796142"/>
    <lineage>
        <taxon>Bacteria</taxon>
        <taxon>Pseudomonadati</taxon>
        <taxon>Pseudomonadota</taxon>
        <taxon>Alphaproteobacteria</taxon>
        <taxon>Hyphomicrobiales</taxon>
        <taxon>Amorphaceae</taxon>
        <taxon>Acuticoccus</taxon>
    </lineage>
</organism>
<dbReference type="SMART" id="SM00028">
    <property type="entry name" value="TPR"/>
    <property type="match status" value="2"/>
</dbReference>